<evidence type="ECO:0000313" key="19">
    <source>
        <dbReference type="EMBL" id="KEH18874.1"/>
    </source>
</evidence>
<evidence type="ECO:0000256" key="1">
    <source>
        <dbReference type="ARBA" id="ARBA00001974"/>
    </source>
</evidence>
<dbReference type="Proteomes" id="UP000002051">
    <property type="component" value="Chromosome 8"/>
</dbReference>
<dbReference type="GO" id="GO:0140618">
    <property type="term" value="F:ferric-chelate reductase (NADH) activity"/>
    <property type="evidence" value="ECO:0007669"/>
    <property type="project" value="UniProtKB-EC"/>
</dbReference>
<evidence type="ECO:0000256" key="9">
    <source>
        <dbReference type="ARBA" id="ARBA00022982"/>
    </source>
</evidence>
<evidence type="ECO:0000259" key="18">
    <source>
        <dbReference type="PROSITE" id="PS51384"/>
    </source>
</evidence>
<evidence type="ECO:0000256" key="16">
    <source>
        <dbReference type="ARBA" id="ARBA00066905"/>
    </source>
</evidence>
<comment type="similarity">
    <text evidence="3">Belongs to the ferric reductase (FRE) family.</text>
</comment>
<comment type="catalytic activity">
    <reaction evidence="15">
        <text>2 a Fe(II)-siderophore + NAD(+) + H(+) = 2 a Fe(III)-siderophore + NADH</text>
        <dbReference type="Rhea" id="RHEA:15061"/>
        <dbReference type="Rhea" id="RHEA-COMP:11342"/>
        <dbReference type="Rhea" id="RHEA-COMP:11344"/>
        <dbReference type="ChEBI" id="CHEBI:15378"/>
        <dbReference type="ChEBI" id="CHEBI:29033"/>
        <dbReference type="ChEBI" id="CHEBI:29034"/>
        <dbReference type="ChEBI" id="CHEBI:57540"/>
        <dbReference type="ChEBI" id="CHEBI:57945"/>
        <dbReference type="EC" id="1.16.1.7"/>
    </reaction>
</comment>
<evidence type="ECO:0000256" key="17">
    <source>
        <dbReference type="SAM" id="Phobius"/>
    </source>
</evidence>
<dbReference type="InterPro" id="IPR000778">
    <property type="entry name" value="Cyt_b245_heavy_chain"/>
</dbReference>
<dbReference type="GO" id="GO:0046872">
    <property type="term" value="F:metal ion binding"/>
    <property type="evidence" value="ECO:0007669"/>
    <property type="project" value="UniProtKB-KW"/>
</dbReference>
<evidence type="ECO:0000313" key="21">
    <source>
        <dbReference type="Proteomes" id="UP000002051"/>
    </source>
</evidence>
<dbReference type="Pfam" id="PF08022">
    <property type="entry name" value="FAD_binding_8"/>
    <property type="match status" value="1"/>
</dbReference>
<evidence type="ECO:0000256" key="10">
    <source>
        <dbReference type="ARBA" id="ARBA00022989"/>
    </source>
</evidence>
<dbReference type="InterPro" id="IPR013130">
    <property type="entry name" value="Fe3_Rdtase_TM_dom"/>
</dbReference>
<keyword evidence="13" id="KW-0406">Ion transport</keyword>
<evidence type="ECO:0000256" key="6">
    <source>
        <dbReference type="ARBA" id="ARBA00022692"/>
    </source>
</evidence>
<protein>
    <recommendedName>
        <fullName evidence="16">ferric-chelate reductase (NADH)</fullName>
        <ecNumber evidence="16">1.16.1.7</ecNumber>
    </recommendedName>
</protein>
<dbReference type="SFLD" id="SFLDS00052">
    <property type="entry name" value="Ferric_Reductase_Domain"/>
    <property type="match status" value="1"/>
</dbReference>
<dbReference type="HOGENOM" id="CLU_014777_1_0_1"/>
<dbReference type="InterPro" id="IPR039261">
    <property type="entry name" value="FNR_nucleotide-bd"/>
</dbReference>
<dbReference type="GO" id="GO:0005886">
    <property type="term" value="C:plasma membrane"/>
    <property type="evidence" value="ECO:0000318"/>
    <property type="project" value="GO_Central"/>
</dbReference>
<dbReference type="AlphaFoldDB" id="A0A072TN30"/>
<evidence type="ECO:0000256" key="13">
    <source>
        <dbReference type="ARBA" id="ARBA00023065"/>
    </source>
</evidence>
<keyword evidence="21" id="KW-1185">Reference proteome</keyword>
<evidence type="ECO:0000256" key="12">
    <source>
        <dbReference type="ARBA" id="ARBA00023004"/>
    </source>
</evidence>
<sequence>MNREAQSIIRLLVVLLFLGCIMIWIMMPTNTFNLKWFPKIRGKADPTYFGAQGETILMYTFPVLLIATLGCVYLHIAKKSSNESNIEIRNGKKHGTTIWNRPMLVKGPLGIVSITEIAFLLMFIVLLVWSFTTYLHIVDNLSLFQKKIINLILGMVYMKDSSILIKKKLYSTVNFIINLIEDPNYTTHGICYIIHWASTNQMSEMLIWTKDGVSNLAGEISLLAGLFLWIATIPRIRRKFFELFFYTHHLYIIFIIFYIFHVDISFSFTMLPSFYLFLVDRFLRFLQSRRGVRLVSSRILPCEGVELNFSKGHGLTYNPTSVMFINVPSISKLQWHPFTVTSNSKLEPEKPSVVIKCGGNWTQKLYQLLSNPLPIGRLGISVEGPYGPASTNYLRHDTLVMVSGGSGITPFISIIRELIYLSTTFKCKTPNIVLISSFENTSCLSMLDLILPISGTPSDISNIQLQIEAYITRDKEFKPDTPIHPQTLWLKPNPSDEPIHAMLGPNTVVSSVAVLWNKQNAKEAKQIQNLEGSSPTVSPSSMIYNADRELESLPNQSLVEATNVHYGERPDLKRLLFEIKGSSVGVLVSGPKQMRQEVSSICSSGLVENLHFESISFTW</sequence>
<dbReference type="EnsemblPlants" id="KEH18874">
    <property type="protein sequence ID" value="KEH18874"/>
    <property type="gene ID" value="MTR_8g031070"/>
</dbReference>
<dbReference type="Pfam" id="PF08030">
    <property type="entry name" value="NAD_binding_6"/>
    <property type="match status" value="1"/>
</dbReference>
<evidence type="ECO:0000256" key="8">
    <source>
        <dbReference type="ARBA" id="ARBA00022827"/>
    </source>
</evidence>
<feature type="transmembrane region" description="Helical" evidence="17">
    <location>
        <begin position="56"/>
        <end position="76"/>
    </location>
</feature>
<dbReference type="EC" id="1.16.1.7" evidence="16"/>
<proteinExistence type="inferred from homology"/>
<dbReference type="EMBL" id="CM001224">
    <property type="protein sequence ID" value="KEH18874.1"/>
    <property type="molecule type" value="Genomic_DNA"/>
</dbReference>
<feature type="transmembrane region" description="Helical" evidence="17">
    <location>
        <begin position="7"/>
        <end position="27"/>
    </location>
</feature>
<keyword evidence="7" id="KW-0479">Metal-binding</keyword>
<keyword evidence="6 17" id="KW-0812">Transmembrane</keyword>
<accession>A0A072TN30</accession>
<dbReference type="STRING" id="3880.A0A072TN30"/>
<reference evidence="19 21" key="1">
    <citation type="journal article" date="2011" name="Nature">
        <title>The Medicago genome provides insight into the evolution of rhizobial symbioses.</title>
        <authorList>
            <person name="Young N.D."/>
            <person name="Debelle F."/>
            <person name="Oldroyd G.E."/>
            <person name="Geurts R."/>
            <person name="Cannon S.B."/>
            <person name="Udvardi M.K."/>
            <person name="Benedito V.A."/>
            <person name="Mayer K.F."/>
            <person name="Gouzy J."/>
            <person name="Schoof H."/>
            <person name="Van de Peer Y."/>
            <person name="Proost S."/>
            <person name="Cook D.R."/>
            <person name="Meyers B.C."/>
            <person name="Spannagl M."/>
            <person name="Cheung F."/>
            <person name="De Mita S."/>
            <person name="Krishnakumar V."/>
            <person name="Gundlach H."/>
            <person name="Zhou S."/>
            <person name="Mudge J."/>
            <person name="Bharti A.K."/>
            <person name="Murray J.D."/>
            <person name="Naoumkina M.A."/>
            <person name="Rosen B."/>
            <person name="Silverstein K.A."/>
            <person name="Tang H."/>
            <person name="Rombauts S."/>
            <person name="Zhao P.X."/>
            <person name="Zhou P."/>
            <person name="Barbe V."/>
            <person name="Bardou P."/>
            <person name="Bechner M."/>
            <person name="Bellec A."/>
            <person name="Berger A."/>
            <person name="Berges H."/>
            <person name="Bidwell S."/>
            <person name="Bisseling T."/>
            <person name="Choisne N."/>
            <person name="Couloux A."/>
            <person name="Denny R."/>
            <person name="Deshpande S."/>
            <person name="Dai X."/>
            <person name="Doyle J.J."/>
            <person name="Dudez A.M."/>
            <person name="Farmer A.D."/>
            <person name="Fouteau S."/>
            <person name="Franken C."/>
            <person name="Gibelin C."/>
            <person name="Gish J."/>
            <person name="Goldstein S."/>
            <person name="Gonzalez A.J."/>
            <person name="Green P.J."/>
            <person name="Hallab A."/>
            <person name="Hartog M."/>
            <person name="Hua A."/>
            <person name="Humphray S.J."/>
            <person name="Jeong D.H."/>
            <person name="Jing Y."/>
            <person name="Jocker A."/>
            <person name="Kenton S.M."/>
            <person name="Kim D.J."/>
            <person name="Klee K."/>
            <person name="Lai H."/>
            <person name="Lang C."/>
            <person name="Lin S."/>
            <person name="Macmil S.L."/>
            <person name="Magdelenat G."/>
            <person name="Matthews L."/>
            <person name="McCorrison J."/>
            <person name="Monaghan E.L."/>
            <person name="Mun J.H."/>
            <person name="Najar F.Z."/>
            <person name="Nicholson C."/>
            <person name="Noirot C."/>
            <person name="O'Bleness M."/>
            <person name="Paule C.R."/>
            <person name="Poulain J."/>
            <person name="Prion F."/>
            <person name="Qin B."/>
            <person name="Qu C."/>
            <person name="Retzel E.F."/>
            <person name="Riddle C."/>
            <person name="Sallet E."/>
            <person name="Samain S."/>
            <person name="Samson N."/>
            <person name="Sanders I."/>
            <person name="Saurat O."/>
            <person name="Scarpelli C."/>
            <person name="Schiex T."/>
            <person name="Segurens B."/>
            <person name="Severin A.J."/>
            <person name="Sherrier D.J."/>
            <person name="Shi R."/>
            <person name="Sims S."/>
            <person name="Singer S.R."/>
            <person name="Sinharoy S."/>
            <person name="Sterck L."/>
            <person name="Viollet A."/>
            <person name="Wang B.B."/>
            <person name="Wang K."/>
            <person name="Wang M."/>
            <person name="Wang X."/>
            <person name="Warfsmann J."/>
            <person name="Weissenbach J."/>
            <person name="White D.D."/>
            <person name="White J.D."/>
            <person name="Wiley G.B."/>
            <person name="Wincker P."/>
            <person name="Xing Y."/>
            <person name="Yang L."/>
            <person name="Yao Z."/>
            <person name="Ying F."/>
            <person name="Zhai J."/>
            <person name="Zhou L."/>
            <person name="Zuber A."/>
            <person name="Denarie J."/>
            <person name="Dixon R.A."/>
            <person name="May G.D."/>
            <person name="Schwartz D.C."/>
            <person name="Rogers J."/>
            <person name="Quetier F."/>
            <person name="Town C.D."/>
            <person name="Roe B.A."/>
        </authorList>
    </citation>
    <scope>NUCLEOTIDE SEQUENCE [LARGE SCALE GENOMIC DNA]</scope>
    <source>
        <strain evidence="19">A17</strain>
        <strain evidence="20 21">cv. Jemalong A17</strain>
    </source>
</reference>
<evidence type="ECO:0000256" key="5">
    <source>
        <dbReference type="ARBA" id="ARBA00022630"/>
    </source>
</evidence>
<dbReference type="SUPFAM" id="SSF52343">
    <property type="entry name" value="Ferredoxin reductase-like, C-terminal NADP-linked domain"/>
    <property type="match status" value="1"/>
</dbReference>
<name>A0A072TN30_MEDTR</name>
<evidence type="ECO:0000256" key="3">
    <source>
        <dbReference type="ARBA" id="ARBA00006278"/>
    </source>
</evidence>
<keyword evidence="12" id="KW-0408">Iron</keyword>
<keyword evidence="10 17" id="KW-1133">Transmembrane helix</keyword>
<dbReference type="PANTHER" id="PTHR11972:SF41">
    <property type="entry name" value="FERRIC REDUCTION OXIDASE 2"/>
    <property type="match status" value="1"/>
</dbReference>
<evidence type="ECO:0000256" key="14">
    <source>
        <dbReference type="ARBA" id="ARBA00023136"/>
    </source>
</evidence>
<comment type="subcellular location">
    <subcellularLocation>
        <location evidence="2">Membrane</location>
        <topology evidence="2">Multi-pass membrane protein</topology>
    </subcellularLocation>
</comment>
<feature type="transmembrane region" description="Helical" evidence="17">
    <location>
        <begin position="212"/>
        <end position="231"/>
    </location>
</feature>
<feature type="transmembrane region" description="Helical" evidence="17">
    <location>
        <begin position="243"/>
        <end position="260"/>
    </location>
</feature>
<dbReference type="InterPro" id="IPR013121">
    <property type="entry name" value="Fe_red_NAD-bd_6"/>
</dbReference>
<dbReference type="PRINTS" id="PR00466">
    <property type="entry name" value="GP91PHOX"/>
</dbReference>
<reference evidence="19 21" key="2">
    <citation type="journal article" date="2014" name="BMC Genomics">
        <title>An improved genome release (version Mt4.0) for the model legume Medicago truncatula.</title>
        <authorList>
            <person name="Tang H."/>
            <person name="Krishnakumar V."/>
            <person name="Bidwell S."/>
            <person name="Rosen B."/>
            <person name="Chan A."/>
            <person name="Zhou S."/>
            <person name="Gentzbittel L."/>
            <person name="Childs K.L."/>
            <person name="Yandell M."/>
            <person name="Gundlach H."/>
            <person name="Mayer K.F."/>
            <person name="Schwartz D.C."/>
            <person name="Town C.D."/>
        </authorList>
    </citation>
    <scope>GENOME REANNOTATION</scope>
    <source>
        <strain evidence="19">A17</strain>
        <strain evidence="20 21">cv. Jemalong A17</strain>
    </source>
</reference>
<keyword evidence="9" id="KW-0249">Electron transport</keyword>
<dbReference type="SFLD" id="SFLDG01168">
    <property type="entry name" value="Ferric_reductase_subgroup_(FRE"/>
    <property type="match status" value="1"/>
</dbReference>
<keyword evidence="11" id="KW-0560">Oxidoreductase</keyword>
<comment type="cofactor">
    <cofactor evidence="1">
        <name>FAD</name>
        <dbReference type="ChEBI" id="CHEBI:57692"/>
    </cofactor>
</comment>
<dbReference type="GO" id="GO:0006811">
    <property type="term" value="P:monoatomic ion transport"/>
    <property type="evidence" value="ECO:0007669"/>
    <property type="project" value="UniProtKB-KW"/>
</dbReference>
<keyword evidence="14 17" id="KW-0472">Membrane</keyword>
<dbReference type="InterPro" id="IPR017927">
    <property type="entry name" value="FAD-bd_FR_type"/>
</dbReference>
<gene>
    <name evidence="19" type="ordered locus">MTR_8g031070</name>
</gene>
<keyword evidence="5" id="KW-0285">Flavoprotein</keyword>
<dbReference type="Pfam" id="PF01794">
    <property type="entry name" value="Ferric_reduct"/>
    <property type="match status" value="1"/>
</dbReference>
<organism evidence="19 21">
    <name type="scientific">Medicago truncatula</name>
    <name type="common">Barrel medic</name>
    <name type="synonym">Medicago tribuloides</name>
    <dbReference type="NCBI Taxonomy" id="3880"/>
    <lineage>
        <taxon>Eukaryota</taxon>
        <taxon>Viridiplantae</taxon>
        <taxon>Streptophyta</taxon>
        <taxon>Embryophyta</taxon>
        <taxon>Tracheophyta</taxon>
        <taxon>Spermatophyta</taxon>
        <taxon>Magnoliopsida</taxon>
        <taxon>eudicotyledons</taxon>
        <taxon>Gunneridae</taxon>
        <taxon>Pentapetalae</taxon>
        <taxon>rosids</taxon>
        <taxon>fabids</taxon>
        <taxon>Fabales</taxon>
        <taxon>Fabaceae</taxon>
        <taxon>Papilionoideae</taxon>
        <taxon>50 kb inversion clade</taxon>
        <taxon>NPAAA clade</taxon>
        <taxon>Hologalegina</taxon>
        <taxon>IRL clade</taxon>
        <taxon>Trifolieae</taxon>
        <taxon>Medicago</taxon>
    </lineage>
</organism>
<dbReference type="CDD" id="cd06186">
    <property type="entry name" value="NOX_Duox_like_FAD_NADP"/>
    <property type="match status" value="1"/>
</dbReference>
<feature type="domain" description="FAD-binding FR-type" evidence="18">
    <location>
        <begin position="287"/>
        <end position="392"/>
    </location>
</feature>
<reference evidence="20" key="3">
    <citation type="submission" date="2015-04" db="UniProtKB">
        <authorList>
            <consortium name="EnsemblPlants"/>
        </authorList>
    </citation>
    <scope>IDENTIFICATION</scope>
    <source>
        <strain evidence="20">cv. Jemalong A17</strain>
    </source>
</reference>
<keyword evidence="8" id="KW-0274">FAD</keyword>
<dbReference type="InterPro" id="IPR013112">
    <property type="entry name" value="FAD-bd_8"/>
</dbReference>
<evidence type="ECO:0000313" key="20">
    <source>
        <dbReference type="EnsemblPlants" id="KEH18874"/>
    </source>
</evidence>
<evidence type="ECO:0000256" key="11">
    <source>
        <dbReference type="ARBA" id="ARBA00023002"/>
    </source>
</evidence>
<dbReference type="PROSITE" id="PS51384">
    <property type="entry name" value="FAD_FR"/>
    <property type="match status" value="1"/>
</dbReference>
<dbReference type="GO" id="GO:0000293">
    <property type="term" value="F:ferric-chelate reductase activity"/>
    <property type="evidence" value="ECO:0000318"/>
    <property type="project" value="GO_Central"/>
</dbReference>
<dbReference type="Gene3D" id="3.40.50.80">
    <property type="entry name" value="Nucleotide-binding domain of ferredoxin-NADP reductase (FNR) module"/>
    <property type="match status" value="1"/>
</dbReference>
<evidence type="ECO:0000256" key="7">
    <source>
        <dbReference type="ARBA" id="ARBA00022723"/>
    </source>
</evidence>
<keyword evidence="4" id="KW-0813">Transport</keyword>
<dbReference type="FunFam" id="3.40.50.80:FF:000039">
    <property type="entry name" value="Ferric reduction oxidase 3"/>
    <property type="match status" value="1"/>
</dbReference>
<dbReference type="PANTHER" id="PTHR11972">
    <property type="entry name" value="NADPH OXIDASE"/>
    <property type="match status" value="1"/>
</dbReference>
<dbReference type="InterPro" id="IPR050369">
    <property type="entry name" value="RBOH/FRE"/>
</dbReference>
<evidence type="ECO:0000256" key="15">
    <source>
        <dbReference type="ARBA" id="ARBA00050970"/>
    </source>
</evidence>
<evidence type="ECO:0000256" key="2">
    <source>
        <dbReference type="ARBA" id="ARBA00004141"/>
    </source>
</evidence>
<evidence type="ECO:0000256" key="4">
    <source>
        <dbReference type="ARBA" id="ARBA00022448"/>
    </source>
</evidence>
<feature type="transmembrane region" description="Helical" evidence="17">
    <location>
        <begin position="109"/>
        <end position="131"/>
    </location>
</feature>